<gene>
    <name evidence="6" type="ORF">FMM06_02395</name>
</gene>
<dbReference type="GO" id="GO:0015562">
    <property type="term" value="F:efflux transmembrane transporter activity"/>
    <property type="evidence" value="ECO:0007669"/>
    <property type="project" value="TreeGrafter"/>
</dbReference>
<sequence>MKRIKKRWILLALVIAAAVGWYFYSRANAPAPGSQYKTAEVTRGDLSEVITANGILNPVRVVSVGTQVSGTVAKLYVDFNDKVKEGQLLLELDPSVYAARLAASEAALANVRATAALQSANARRSAQLFKQQYISRQEYETALASAQSSAAQVQAAQAQIKQDRTNLGYTVIRSPVSGAVIARSVDLGQTVAASFSTPELFRIARDLTQMQIEAAVAEADVSKVRVGQKVNFTVDAYGTRNFEGFVRQIRLNPTSQQNVVTYTVIVGVANPDGALLPGMTANASFLISNFENAVLLPNAALSWKPADYTPPRRTGAGQKRVPNDPSMLTVFVLRDAAPVPVRIKIGASDQDNTQVVSGALKAGDKVIVGDTSKDKKGGGFGPPGTGGNSGGGGRGSSR</sequence>
<dbReference type="RefSeq" id="WP_143554619.1">
    <property type="nucleotide sequence ID" value="NZ_VJWA01000001.1"/>
</dbReference>
<evidence type="ECO:0000259" key="5">
    <source>
        <dbReference type="Pfam" id="PF25954"/>
    </source>
</evidence>
<dbReference type="Gene3D" id="1.10.287.470">
    <property type="entry name" value="Helix hairpin bin"/>
    <property type="match status" value="1"/>
</dbReference>
<dbReference type="Gene3D" id="2.40.50.100">
    <property type="match status" value="1"/>
</dbReference>
<evidence type="ECO:0000256" key="2">
    <source>
        <dbReference type="SAM" id="MobiDB-lite"/>
    </source>
</evidence>
<dbReference type="InterPro" id="IPR058792">
    <property type="entry name" value="Beta-barrel_RND_2"/>
</dbReference>
<proteinExistence type="inferred from homology"/>
<evidence type="ECO:0000259" key="4">
    <source>
        <dbReference type="Pfam" id="PF25917"/>
    </source>
</evidence>
<dbReference type="EMBL" id="VJWA01000001">
    <property type="protein sequence ID" value="TRW17074.1"/>
    <property type="molecule type" value="Genomic_DNA"/>
</dbReference>
<dbReference type="GO" id="GO:1990281">
    <property type="term" value="C:efflux pump complex"/>
    <property type="evidence" value="ECO:0007669"/>
    <property type="project" value="TreeGrafter"/>
</dbReference>
<feature type="domain" description="Multidrug resistance protein MdtA-like barrel-sandwich hybrid" evidence="4">
    <location>
        <begin position="60"/>
        <end position="196"/>
    </location>
</feature>
<evidence type="ECO:0000259" key="3">
    <source>
        <dbReference type="Pfam" id="PF25876"/>
    </source>
</evidence>
<dbReference type="PANTHER" id="PTHR30469:SF33">
    <property type="entry name" value="SLR1207 PROTEIN"/>
    <property type="match status" value="1"/>
</dbReference>
<feature type="compositionally biased region" description="Gly residues" evidence="2">
    <location>
        <begin position="378"/>
        <end position="398"/>
    </location>
</feature>
<dbReference type="AlphaFoldDB" id="A0A552UFT8"/>
<evidence type="ECO:0000256" key="1">
    <source>
        <dbReference type="ARBA" id="ARBA00009477"/>
    </source>
</evidence>
<reference evidence="6 7" key="1">
    <citation type="submission" date="2019-07" db="EMBL/GenBank/DDBJ databases">
        <title>Novel species isolated from glacier.</title>
        <authorList>
            <person name="Liu Q."/>
            <person name="Xin Y.-H."/>
        </authorList>
    </citation>
    <scope>NUCLEOTIDE SEQUENCE [LARGE SCALE GENOMIC DNA]</scope>
    <source>
        <strain evidence="6 7">LB1R16</strain>
    </source>
</reference>
<dbReference type="InterPro" id="IPR058624">
    <property type="entry name" value="MdtA-like_HH"/>
</dbReference>
<dbReference type="SUPFAM" id="SSF111369">
    <property type="entry name" value="HlyD-like secretion proteins"/>
    <property type="match status" value="1"/>
</dbReference>
<dbReference type="OrthoDB" id="9791520at2"/>
<feature type="region of interest" description="Disordered" evidence="2">
    <location>
        <begin position="366"/>
        <end position="398"/>
    </location>
</feature>
<dbReference type="Proteomes" id="UP000317894">
    <property type="component" value="Unassembled WGS sequence"/>
</dbReference>
<dbReference type="InterPro" id="IPR058625">
    <property type="entry name" value="MdtA-like_BSH"/>
</dbReference>
<dbReference type="Pfam" id="PF25876">
    <property type="entry name" value="HH_MFP_RND"/>
    <property type="match status" value="1"/>
</dbReference>
<dbReference type="Pfam" id="PF25917">
    <property type="entry name" value="BSH_RND"/>
    <property type="match status" value="1"/>
</dbReference>
<dbReference type="InterPro" id="IPR006143">
    <property type="entry name" value="RND_pump_MFP"/>
</dbReference>
<accession>A0A552UFT8</accession>
<comment type="caution">
    <text evidence="6">The sequence shown here is derived from an EMBL/GenBank/DDBJ whole genome shotgun (WGS) entry which is preliminary data.</text>
</comment>
<organism evidence="6 7">
    <name type="scientific">Glacieibacterium frigidum</name>
    <dbReference type="NCBI Taxonomy" id="2593303"/>
    <lineage>
        <taxon>Bacteria</taxon>
        <taxon>Pseudomonadati</taxon>
        <taxon>Pseudomonadota</taxon>
        <taxon>Alphaproteobacteria</taxon>
        <taxon>Sphingomonadales</taxon>
        <taxon>Sphingosinicellaceae</taxon>
        <taxon>Glacieibacterium</taxon>
    </lineage>
</organism>
<evidence type="ECO:0000313" key="7">
    <source>
        <dbReference type="Proteomes" id="UP000317894"/>
    </source>
</evidence>
<dbReference type="Pfam" id="PF25954">
    <property type="entry name" value="Beta-barrel_RND_2"/>
    <property type="match status" value="1"/>
</dbReference>
<feature type="domain" description="CusB-like beta-barrel" evidence="5">
    <location>
        <begin position="212"/>
        <end position="285"/>
    </location>
</feature>
<evidence type="ECO:0000313" key="6">
    <source>
        <dbReference type="EMBL" id="TRW17074.1"/>
    </source>
</evidence>
<protein>
    <submittedName>
        <fullName evidence="6">Efflux RND transporter periplasmic adaptor subunit</fullName>
    </submittedName>
</protein>
<dbReference type="PANTHER" id="PTHR30469">
    <property type="entry name" value="MULTIDRUG RESISTANCE PROTEIN MDTA"/>
    <property type="match status" value="1"/>
</dbReference>
<name>A0A552UFT8_9SPHN</name>
<feature type="domain" description="Multidrug resistance protein MdtA-like alpha-helical hairpin" evidence="3">
    <location>
        <begin position="102"/>
        <end position="170"/>
    </location>
</feature>
<dbReference type="Gene3D" id="2.40.30.170">
    <property type="match status" value="1"/>
</dbReference>
<keyword evidence="7" id="KW-1185">Reference proteome</keyword>
<comment type="similarity">
    <text evidence="1">Belongs to the membrane fusion protein (MFP) (TC 8.A.1) family.</text>
</comment>
<dbReference type="NCBIfam" id="TIGR01730">
    <property type="entry name" value="RND_mfp"/>
    <property type="match status" value="1"/>
</dbReference>
<dbReference type="FunFam" id="2.40.30.170:FF:000010">
    <property type="entry name" value="Efflux RND transporter periplasmic adaptor subunit"/>
    <property type="match status" value="1"/>
</dbReference>